<accession>A0ABT3QKW8</accession>
<dbReference type="Gene3D" id="1.20.5.340">
    <property type="match status" value="1"/>
</dbReference>
<dbReference type="Proteomes" id="UP001301216">
    <property type="component" value="Unassembled WGS sequence"/>
</dbReference>
<comment type="caution">
    <text evidence="1">The sequence shown here is derived from an EMBL/GenBank/DDBJ whole genome shotgun (WGS) entry which is preliminary data.</text>
</comment>
<keyword evidence="2" id="KW-1185">Reference proteome</keyword>
<protein>
    <submittedName>
        <fullName evidence="1">Uncharacterized protein</fullName>
    </submittedName>
</protein>
<evidence type="ECO:0000313" key="2">
    <source>
        <dbReference type="Proteomes" id="UP001301216"/>
    </source>
</evidence>
<gene>
    <name evidence="1" type="ORF">OPR82_05555</name>
</gene>
<name>A0ABT3QKW8_9HYPH</name>
<dbReference type="RefSeq" id="WP_265983504.1">
    <property type="nucleotide sequence ID" value="NZ_JAPHAV010000001.1"/>
</dbReference>
<dbReference type="EMBL" id="JAPHAV010000001">
    <property type="protein sequence ID" value="MCX2696242.1"/>
    <property type="molecule type" value="Genomic_DNA"/>
</dbReference>
<proteinExistence type="predicted"/>
<evidence type="ECO:0000313" key="1">
    <source>
        <dbReference type="EMBL" id="MCX2696242.1"/>
    </source>
</evidence>
<organism evidence="1 2">
    <name type="scientific">Ochrobactrum chromiisoli</name>
    <dbReference type="NCBI Taxonomy" id="2993941"/>
    <lineage>
        <taxon>Bacteria</taxon>
        <taxon>Pseudomonadati</taxon>
        <taxon>Pseudomonadota</taxon>
        <taxon>Alphaproteobacteria</taxon>
        <taxon>Hyphomicrobiales</taxon>
        <taxon>Brucellaceae</taxon>
        <taxon>Brucella/Ochrobactrum group</taxon>
        <taxon>Ochrobactrum</taxon>
    </lineage>
</organism>
<reference evidence="1 2" key="1">
    <citation type="submission" date="2022-11" db="EMBL/GenBank/DDBJ databases">
        <title>Brucella sp. YY2X, whole genome shotgun sequencing project.</title>
        <authorList>
            <person name="Yang Y."/>
        </authorList>
    </citation>
    <scope>NUCLEOTIDE SEQUENCE [LARGE SCALE GENOMIC DNA]</scope>
    <source>
        <strain evidence="1 2">YY2X</strain>
    </source>
</reference>
<sequence>MLNPILPRGGSGGVSLTPEDFPEADVVTGVDLVLLAIENEFASASVNKLLQPVTERLDALEGGDSGEEEVDGVIQKNKVFSYTGRIIGDVGAIELTRTMESLGLSAAASFAFTLTGVTGGISVPVQPIDTVNTVFVNVRAALAAKSASTFMNIGLYAGSTLIEVLPANRTVSVVSSNLVAQALGIAGKNAKSYTKSEPLSVNGQLVSSGNGYSSVANDLPELFQKTAALERASGRVISVENSVIALQSTVSEQATIISNLQSNLADVTNRLSTAETTISEQATTIVNIVNRLDALEGKVIESGTPRYSSSTAFITQGLTSASPETE</sequence>